<evidence type="ECO:0000256" key="1">
    <source>
        <dbReference type="ARBA" id="ARBA00000085"/>
    </source>
</evidence>
<name>A0A9W6US54_9ACTN</name>
<dbReference type="CDD" id="cd00082">
    <property type="entry name" value="HisKA"/>
    <property type="match status" value="1"/>
</dbReference>
<dbReference type="OrthoDB" id="5241347at2"/>
<dbReference type="Gene3D" id="3.30.565.10">
    <property type="entry name" value="Histidine kinase-like ATPase, C-terminal domain"/>
    <property type="match status" value="1"/>
</dbReference>
<dbReference type="PRINTS" id="PR00344">
    <property type="entry name" value="BCTRLSENSOR"/>
</dbReference>
<evidence type="ECO:0000256" key="11">
    <source>
        <dbReference type="SAM" id="MobiDB-lite"/>
    </source>
</evidence>
<dbReference type="PANTHER" id="PTHR45436">
    <property type="entry name" value="SENSOR HISTIDINE KINASE YKOH"/>
    <property type="match status" value="1"/>
</dbReference>
<dbReference type="InterPro" id="IPR036097">
    <property type="entry name" value="HisK_dim/P_sf"/>
</dbReference>
<gene>
    <name evidence="14" type="ORF">Kpho01_70940</name>
</gene>
<dbReference type="SMART" id="SM00388">
    <property type="entry name" value="HisKA"/>
    <property type="match status" value="1"/>
</dbReference>
<comment type="catalytic activity">
    <reaction evidence="1">
        <text>ATP + protein L-histidine = ADP + protein N-phospho-L-histidine.</text>
        <dbReference type="EC" id="2.7.13.3"/>
    </reaction>
</comment>
<keyword evidence="5" id="KW-0808">Transferase</keyword>
<evidence type="ECO:0000313" key="14">
    <source>
        <dbReference type="EMBL" id="GLW59084.1"/>
    </source>
</evidence>
<feature type="transmembrane region" description="Helical" evidence="12">
    <location>
        <begin position="6"/>
        <end position="30"/>
    </location>
</feature>
<keyword evidence="4" id="KW-0597">Phosphoprotein</keyword>
<dbReference type="AlphaFoldDB" id="A0A9W6US54"/>
<dbReference type="SUPFAM" id="SSF47384">
    <property type="entry name" value="Homodimeric domain of signal transducing histidine kinase"/>
    <property type="match status" value="1"/>
</dbReference>
<dbReference type="GO" id="GO:0005886">
    <property type="term" value="C:plasma membrane"/>
    <property type="evidence" value="ECO:0007669"/>
    <property type="project" value="UniProtKB-SubCell"/>
</dbReference>
<dbReference type="Gene3D" id="1.10.287.130">
    <property type="match status" value="1"/>
</dbReference>
<organism evidence="14 15">
    <name type="scientific">Kitasatospora phosalacinea</name>
    <dbReference type="NCBI Taxonomy" id="2065"/>
    <lineage>
        <taxon>Bacteria</taxon>
        <taxon>Bacillati</taxon>
        <taxon>Actinomycetota</taxon>
        <taxon>Actinomycetes</taxon>
        <taxon>Kitasatosporales</taxon>
        <taxon>Streptomycetaceae</taxon>
        <taxon>Kitasatospora</taxon>
    </lineage>
</organism>
<dbReference type="RefSeq" id="WP_033256210.1">
    <property type="nucleotide sequence ID" value="NZ_BSRX01000068.1"/>
</dbReference>
<reference evidence="14" key="1">
    <citation type="submission" date="2023-02" db="EMBL/GenBank/DDBJ databases">
        <title>Kitasatospora phosalacinea NBRC 14362.</title>
        <authorList>
            <person name="Ichikawa N."/>
            <person name="Sato H."/>
            <person name="Tonouchi N."/>
        </authorList>
    </citation>
    <scope>NUCLEOTIDE SEQUENCE</scope>
    <source>
        <strain evidence="14">NBRC 14362</strain>
    </source>
</reference>
<dbReference type="InterPro" id="IPR036890">
    <property type="entry name" value="HATPase_C_sf"/>
</dbReference>
<dbReference type="Proteomes" id="UP001165143">
    <property type="component" value="Unassembled WGS sequence"/>
</dbReference>
<sequence>MKLSTRIAIGAAALVPLLVVAAGVLLLPLVGTDLHRRQDAQLSARAAALLPNARGLLAADDRGRPRVEQNQQRKLTDAALDAGVRVTAADGTVLLSAGPQPDDPRLLPRTPGGGAVTVREGGSAWRVLTVKVISGSASGSAGGTLWVLAPAGEPADELRAVRRRVLLVALFAAPLSGLVAFALAERATLSLRRLGRRAAALDPRSGHTAFAHARTGTAEVDELSGTIALLLSRYDEQAARTTQALDTARSFSSAASHELRTPLMSLRTNLDVLAAHPGLPEDERAEVLGELKQDHVRMLDLLSALSALARGDLVEVSAFGPVDLAELVDTAVAEAARRHPGTVYRTELPSEARVFGWDAGLRILLANLLGNAAVHGRPTDRPADRPAEVDVRLSVADGTARLTVDDTGPGVPPAERAAVFHRFHRRPDSPGSGLGLTLVAQQAALHRGSARLTDRPDPPGCRLEVRLPLLLPDTPPAARLPSPRDWLSDRPGKA</sequence>
<dbReference type="GO" id="GO:0000155">
    <property type="term" value="F:phosphorelay sensor kinase activity"/>
    <property type="evidence" value="ECO:0007669"/>
    <property type="project" value="InterPro"/>
</dbReference>
<evidence type="ECO:0000256" key="4">
    <source>
        <dbReference type="ARBA" id="ARBA00022553"/>
    </source>
</evidence>
<evidence type="ECO:0000256" key="3">
    <source>
        <dbReference type="ARBA" id="ARBA00012438"/>
    </source>
</evidence>
<dbReference type="SUPFAM" id="SSF55874">
    <property type="entry name" value="ATPase domain of HSP90 chaperone/DNA topoisomerase II/histidine kinase"/>
    <property type="match status" value="1"/>
</dbReference>
<dbReference type="Pfam" id="PF00512">
    <property type="entry name" value="HisKA"/>
    <property type="match status" value="1"/>
</dbReference>
<keyword evidence="7 14" id="KW-0418">Kinase</keyword>
<proteinExistence type="predicted"/>
<dbReference type="EMBL" id="BSRX01000068">
    <property type="protein sequence ID" value="GLW59084.1"/>
    <property type="molecule type" value="Genomic_DNA"/>
</dbReference>
<evidence type="ECO:0000256" key="2">
    <source>
        <dbReference type="ARBA" id="ARBA00004236"/>
    </source>
</evidence>
<dbReference type="InterPro" id="IPR005467">
    <property type="entry name" value="His_kinase_dom"/>
</dbReference>
<accession>A0A9W6US54</accession>
<protein>
    <recommendedName>
        <fullName evidence="3">histidine kinase</fullName>
        <ecNumber evidence="3">2.7.13.3</ecNumber>
    </recommendedName>
</protein>
<comment type="subcellular location">
    <subcellularLocation>
        <location evidence="2">Cell membrane</location>
    </subcellularLocation>
</comment>
<dbReference type="SMART" id="SM00387">
    <property type="entry name" value="HATPase_c"/>
    <property type="match status" value="1"/>
</dbReference>
<keyword evidence="10 12" id="KW-0472">Membrane</keyword>
<evidence type="ECO:0000256" key="5">
    <source>
        <dbReference type="ARBA" id="ARBA00022679"/>
    </source>
</evidence>
<dbReference type="InterPro" id="IPR050428">
    <property type="entry name" value="TCS_sensor_his_kinase"/>
</dbReference>
<dbReference type="Pfam" id="PF02518">
    <property type="entry name" value="HATPase_c"/>
    <property type="match status" value="1"/>
</dbReference>
<dbReference type="PROSITE" id="PS50109">
    <property type="entry name" value="HIS_KIN"/>
    <property type="match status" value="1"/>
</dbReference>
<evidence type="ECO:0000256" key="12">
    <source>
        <dbReference type="SAM" id="Phobius"/>
    </source>
</evidence>
<evidence type="ECO:0000256" key="10">
    <source>
        <dbReference type="ARBA" id="ARBA00023136"/>
    </source>
</evidence>
<evidence type="ECO:0000313" key="15">
    <source>
        <dbReference type="Proteomes" id="UP001165143"/>
    </source>
</evidence>
<keyword evidence="9" id="KW-0902">Two-component regulatory system</keyword>
<dbReference type="InterPro" id="IPR004358">
    <property type="entry name" value="Sig_transdc_His_kin-like_C"/>
</dbReference>
<evidence type="ECO:0000256" key="8">
    <source>
        <dbReference type="ARBA" id="ARBA00022989"/>
    </source>
</evidence>
<evidence type="ECO:0000256" key="6">
    <source>
        <dbReference type="ARBA" id="ARBA00022692"/>
    </source>
</evidence>
<dbReference type="InterPro" id="IPR003661">
    <property type="entry name" value="HisK_dim/P_dom"/>
</dbReference>
<keyword evidence="8 12" id="KW-1133">Transmembrane helix</keyword>
<evidence type="ECO:0000256" key="7">
    <source>
        <dbReference type="ARBA" id="ARBA00022777"/>
    </source>
</evidence>
<keyword evidence="6 12" id="KW-0812">Transmembrane</keyword>
<evidence type="ECO:0000259" key="13">
    <source>
        <dbReference type="PROSITE" id="PS50109"/>
    </source>
</evidence>
<dbReference type="InterPro" id="IPR003594">
    <property type="entry name" value="HATPase_dom"/>
</dbReference>
<feature type="domain" description="Histidine kinase" evidence="13">
    <location>
        <begin position="254"/>
        <end position="471"/>
    </location>
</feature>
<feature type="region of interest" description="Disordered" evidence="11">
    <location>
        <begin position="472"/>
        <end position="494"/>
    </location>
</feature>
<dbReference type="PANTHER" id="PTHR45436:SF5">
    <property type="entry name" value="SENSOR HISTIDINE KINASE TRCS"/>
    <property type="match status" value="1"/>
</dbReference>
<feature type="transmembrane region" description="Helical" evidence="12">
    <location>
        <begin position="165"/>
        <end position="184"/>
    </location>
</feature>
<dbReference type="EC" id="2.7.13.3" evidence="3"/>
<feature type="compositionally biased region" description="Low complexity" evidence="11">
    <location>
        <begin position="472"/>
        <end position="481"/>
    </location>
</feature>
<comment type="caution">
    <text evidence="14">The sequence shown here is derived from an EMBL/GenBank/DDBJ whole genome shotgun (WGS) entry which is preliminary data.</text>
</comment>
<evidence type="ECO:0000256" key="9">
    <source>
        <dbReference type="ARBA" id="ARBA00023012"/>
    </source>
</evidence>